<feature type="transmembrane region" description="Helical" evidence="9">
    <location>
        <begin position="669"/>
        <end position="691"/>
    </location>
</feature>
<evidence type="ECO:0000256" key="8">
    <source>
        <dbReference type="SAM" id="MobiDB-lite"/>
    </source>
</evidence>
<comment type="subcellular location">
    <subcellularLocation>
        <location evidence="1">Endomembrane system</location>
        <topology evidence="1">Multi-pass membrane protein</topology>
    </subcellularLocation>
</comment>
<evidence type="ECO:0000256" key="9">
    <source>
        <dbReference type="SAM" id="Phobius"/>
    </source>
</evidence>
<comment type="similarity">
    <text evidence="2">Belongs to the Ca(2+):cation antiporter (CaCA) (TC 2.A.19) family.</text>
</comment>
<evidence type="ECO:0000256" key="2">
    <source>
        <dbReference type="ARBA" id="ARBA00008170"/>
    </source>
</evidence>
<protein>
    <submittedName>
        <fullName evidence="12">Vnx1 protein</fullName>
    </submittedName>
</protein>
<feature type="region of interest" description="Disordered" evidence="8">
    <location>
        <begin position="466"/>
        <end position="489"/>
    </location>
</feature>
<organism evidence="12 13">
    <name type="scientific">Pichia kluyveri</name>
    <name type="common">Yeast</name>
    <dbReference type="NCBI Taxonomy" id="36015"/>
    <lineage>
        <taxon>Eukaryota</taxon>
        <taxon>Fungi</taxon>
        <taxon>Dikarya</taxon>
        <taxon>Ascomycota</taxon>
        <taxon>Saccharomycotina</taxon>
        <taxon>Pichiomycetes</taxon>
        <taxon>Pichiales</taxon>
        <taxon>Pichiaceae</taxon>
        <taxon>Pichia</taxon>
    </lineage>
</organism>
<dbReference type="InterPro" id="IPR004713">
    <property type="entry name" value="CaH_exchang"/>
</dbReference>
<dbReference type="Pfam" id="PF03733">
    <property type="entry name" value="YccF"/>
    <property type="match status" value="1"/>
</dbReference>
<dbReference type="InterPro" id="IPR004837">
    <property type="entry name" value="NaCa_Exmemb"/>
</dbReference>
<dbReference type="GO" id="GO:0015369">
    <property type="term" value="F:calcium:proton antiporter activity"/>
    <property type="evidence" value="ECO:0007669"/>
    <property type="project" value="TreeGrafter"/>
</dbReference>
<evidence type="ECO:0000313" key="12">
    <source>
        <dbReference type="EMBL" id="GMM48479.1"/>
    </source>
</evidence>
<sequence>MPQNNLNSGTESSNSKHSDLVGSSTSIDSNSTINNTSTDNNPTLPINTKKPSIEKKHSTRSIRSPLPKNHVISRQHSTSNTNHHRQYVLLREKANNNIINNGSPSMNPESPQLQPQSSATSLSQQPQTNAIASSKPKPYLRKQPSVKYVFSVDDNEDEIEEDLTREYLEGYNDALRHRMKSINPSAIGHNQVNDKVDPLTERKRELESDVFNNLQQATKQLDDLKKIEVDPNMHPHNNSYEQSAMDNMLDDSQDNLYQDQSMDQEESADADYNDNASILSNESFTLKERQVAINETHPFGIRIWKPAIYKKDRSVQKEAERDVHQTPGSNIAINYSVTIFNIIWTCTFGLLLFLVCYCLGFITYFFSIFTDPRKNDSIKYAKFYWNLASYLLYPFGKIVLLKTDQNYLDEDANVGSSMDEFARWRDQNQGKLFFSAAYNMNSNNESTTNENISSVPSPMIGNAADQNNVDNVLNNNNDPHSQPRHDSDDEELNVTFYKKRFFGRGTWTIGRVAFYVQYYFILVPIGMIISIITWLSIFCIPMSKVLTIMASHIRRHPLALSFENEETYERQYAANPNNKKNESFLILTYRSFGFHYYKYTVDGTNIFFINLNFLVLFTILDFYLLKEYLGWKSLISDSNVIFGLCLVSIIPLAYFIGQAVASISAQTSMGLGAVINAFFSTIVEIYLYCIALDQSKAKLVEGSLIGSILGGVLLLPGGSMCFGAIRRKTQRYNPASAGVSSTMLLYAIIVMLSPTILYQIYGEYKVKCSPCEIKFGDDCRKCHYYQSSVVIDPLYINYLRPFTIICASSLFLVYCICLLFTLKTHAALIWSNTVNTSSKEKKTETNPISENHSINSFNLNEQSPNVSNTNNNVASQRPSRLSINNTKPSAADILKTSNQIAQTTQPLQIQEQPVEAPAEGGHDAPNWSRTKSTTILLGATLLYAIIAEILVDCVDDVLKSIAINPKFLGLTIFALVPNTTEFVNAFSFAMHGNVALSMEIGSAYALQVCLLQIPIVMLYSVWNFTKYSSESNGLQLLVKNDWVGLPRLSSLLGLPSKSNTISYLDATPVDNPVLGIVSLLDTQKVKDVLNIGIDKIFPLIFPHWDFIATLFGVYMFTYIYTEGKSNYFKGSILIFLYLVLISGFYIALEIDSSSISRSDMFDMFNNQTWTIR</sequence>
<dbReference type="AlphaFoldDB" id="A0AAV5RAG9"/>
<feature type="domain" description="Sodium/calcium exchanger membrane region" evidence="10">
    <location>
        <begin position="932"/>
        <end position="1024"/>
    </location>
</feature>
<dbReference type="EMBL" id="BTGB01000009">
    <property type="protein sequence ID" value="GMM48479.1"/>
    <property type="molecule type" value="Genomic_DNA"/>
</dbReference>
<dbReference type="Gene3D" id="1.20.1420.30">
    <property type="entry name" value="NCX, central ion-binding region"/>
    <property type="match status" value="1"/>
</dbReference>
<evidence type="ECO:0000256" key="3">
    <source>
        <dbReference type="ARBA" id="ARBA00022448"/>
    </source>
</evidence>
<feature type="compositionally biased region" description="Low complexity" evidence="8">
    <location>
        <begin position="466"/>
        <end position="478"/>
    </location>
</feature>
<evidence type="ECO:0000259" key="11">
    <source>
        <dbReference type="Pfam" id="PF03733"/>
    </source>
</evidence>
<evidence type="ECO:0000256" key="5">
    <source>
        <dbReference type="ARBA" id="ARBA00022989"/>
    </source>
</evidence>
<feature type="region of interest" description="Disordered" evidence="8">
    <location>
        <begin position="1"/>
        <end position="83"/>
    </location>
</feature>
<name>A0AAV5RAG9_PICKL</name>
<dbReference type="GO" id="GO:0012505">
    <property type="term" value="C:endomembrane system"/>
    <property type="evidence" value="ECO:0007669"/>
    <property type="project" value="UniProtKB-SubCell"/>
</dbReference>
<feature type="domain" description="Inner membrane component" evidence="11">
    <location>
        <begin position="339"/>
        <end position="397"/>
    </location>
</feature>
<dbReference type="GO" id="GO:0006874">
    <property type="term" value="P:intracellular calcium ion homeostasis"/>
    <property type="evidence" value="ECO:0007669"/>
    <property type="project" value="TreeGrafter"/>
</dbReference>
<keyword evidence="5 9" id="KW-1133">Transmembrane helix</keyword>
<keyword evidence="7 9" id="KW-0472">Membrane</keyword>
<gene>
    <name evidence="12" type="ORF">DAPK24_050770</name>
</gene>
<feature type="transmembrane region" description="Helical" evidence="9">
    <location>
        <begin position="737"/>
        <end position="760"/>
    </location>
</feature>
<evidence type="ECO:0000313" key="13">
    <source>
        <dbReference type="Proteomes" id="UP001378960"/>
    </source>
</evidence>
<feature type="transmembrane region" description="Helical" evidence="9">
    <location>
        <begin position="640"/>
        <end position="657"/>
    </location>
</feature>
<dbReference type="PANTHER" id="PTHR31503:SF10">
    <property type="entry name" value="VNX1 PROTEIN"/>
    <property type="match status" value="1"/>
</dbReference>
<accession>A0AAV5RAG9</accession>
<feature type="compositionally biased region" description="Low complexity" evidence="8">
    <location>
        <begin position="23"/>
        <end position="41"/>
    </location>
</feature>
<feature type="compositionally biased region" description="Polar residues" evidence="8">
    <location>
        <begin position="72"/>
        <end position="81"/>
    </location>
</feature>
<dbReference type="InterPro" id="IPR044880">
    <property type="entry name" value="NCX_ion-bd_dom_sf"/>
</dbReference>
<feature type="transmembrane region" description="Helical" evidence="9">
    <location>
        <begin position="383"/>
        <end position="401"/>
    </location>
</feature>
<feature type="transmembrane region" description="Helical" evidence="9">
    <location>
        <begin position="703"/>
        <end position="725"/>
    </location>
</feature>
<keyword evidence="13" id="KW-1185">Reference proteome</keyword>
<evidence type="ECO:0000256" key="6">
    <source>
        <dbReference type="ARBA" id="ARBA00023065"/>
    </source>
</evidence>
<feature type="transmembrane region" description="Helical" evidence="9">
    <location>
        <begin position="967"/>
        <end position="990"/>
    </location>
</feature>
<dbReference type="PANTHER" id="PTHR31503">
    <property type="entry name" value="VACUOLAR CALCIUM ION TRANSPORTER"/>
    <property type="match status" value="1"/>
</dbReference>
<feature type="transmembrane region" description="Helical" evidence="9">
    <location>
        <begin position="1002"/>
        <end position="1022"/>
    </location>
</feature>
<evidence type="ECO:0000256" key="4">
    <source>
        <dbReference type="ARBA" id="ARBA00022692"/>
    </source>
</evidence>
<feature type="region of interest" description="Disordered" evidence="8">
    <location>
        <begin position="839"/>
        <end position="884"/>
    </location>
</feature>
<feature type="transmembrane region" description="Helical" evidence="9">
    <location>
        <begin position="342"/>
        <end position="362"/>
    </location>
</feature>
<proteinExistence type="inferred from homology"/>
<feature type="transmembrane region" description="Helical" evidence="9">
    <location>
        <begin position="518"/>
        <end position="540"/>
    </location>
</feature>
<feature type="domain" description="Sodium/calcium exchanger membrane region" evidence="10">
    <location>
        <begin position="640"/>
        <end position="820"/>
    </location>
</feature>
<feature type="transmembrane region" description="Helical" evidence="9">
    <location>
        <begin position="1096"/>
        <end position="1121"/>
    </location>
</feature>
<feature type="compositionally biased region" description="Polar residues" evidence="8">
    <location>
        <begin position="97"/>
        <end position="132"/>
    </location>
</feature>
<feature type="transmembrane region" description="Helical" evidence="9">
    <location>
        <begin position="1127"/>
        <end position="1148"/>
    </location>
</feature>
<dbReference type="InterPro" id="IPR005185">
    <property type="entry name" value="YccF"/>
</dbReference>
<keyword evidence="3" id="KW-0813">Transport</keyword>
<evidence type="ECO:0000259" key="10">
    <source>
        <dbReference type="Pfam" id="PF01699"/>
    </source>
</evidence>
<evidence type="ECO:0000256" key="1">
    <source>
        <dbReference type="ARBA" id="ARBA00004127"/>
    </source>
</evidence>
<feature type="compositionally biased region" description="Polar residues" evidence="8">
    <location>
        <begin position="1"/>
        <end position="13"/>
    </location>
</feature>
<evidence type="ECO:0000256" key="7">
    <source>
        <dbReference type="ARBA" id="ARBA00023136"/>
    </source>
</evidence>
<comment type="caution">
    <text evidence="12">The sequence shown here is derived from an EMBL/GenBank/DDBJ whole genome shotgun (WGS) entry which is preliminary data.</text>
</comment>
<dbReference type="Proteomes" id="UP001378960">
    <property type="component" value="Unassembled WGS sequence"/>
</dbReference>
<keyword evidence="6" id="KW-0406">Ion transport</keyword>
<feature type="region of interest" description="Disordered" evidence="8">
    <location>
        <begin position="97"/>
        <end position="139"/>
    </location>
</feature>
<feature type="compositionally biased region" description="Polar residues" evidence="8">
    <location>
        <begin position="845"/>
        <end position="884"/>
    </location>
</feature>
<feature type="transmembrane region" description="Helical" evidence="9">
    <location>
        <begin position="802"/>
        <end position="822"/>
    </location>
</feature>
<keyword evidence="4 9" id="KW-0812">Transmembrane</keyword>
<feature type="transmembrane region" description="Helical" evidence="9">
    <location>
        <begin position="606"/>
        <end position="625"/>
    </location>
</feature>
<dbReference type="GO" id="GO:0005774">
    <property type="term" value="C:vacuolar membrane"/>
    <property type="evidence" value="ECO:0007669"/>
    <property type="project" value="UniProtKB-ARBA"/>
</dbReference>
<reference evidence="12 13" key="1">
    <citation type="journal article" date="2023" name="Elife">
        <title>Identification of key yeast species and microbe-microbe interactions impacting larval growth of Drosophila in the wild.</title>
        <authorList>
            <person name="Mure A."/>
            <person name="Sugiura Y."/>
            <person name="Maeda R."/>
            <person name="Honda K."/>
            <person name="Sakurai N."/>
            <person name="Takahashi Y."/>
            <person name="Watada M."/>
            <person name="Katoh T."/>
            <person name="Gotoh A."/>
            <person name="Gotoh Y."/>
            <person name="Taniguchi I."/>
            <person name="Nakamura K."/>
            <person name="Hayashi T."/>
            <person name="Katayama T."/>
            <person name="Uemura T."/>
            <person name="Hattori Y."/>
        </authorList>
    </citation>
    <scope>NUCLEOTIDE SEQUENCE [LARGE SCALE GENOMIC DNA]</scope>
    <source>
        <strain evidence="12 13">PK-24</strain>
    </source>
</reference>
<dbReference type="Pfam" id="PF01699">
    <property type="entry name" value="Na_Ca_ex"/>
    <property type="match status" value="2"/>
</dbReference>